<dbReference type="EC" id="3.2.1.14" evidence="2"/>
<evidence type="ECO:0000256" key="7">
    <source>
        <dbReference type="SAM" id="SignalP"/>
    </source>
</evidence>
<dbReference type="InterPro" id="IPR050314">
    <property type="entry name" value="Glycosyl_Hydrlase_18"/>
</dbReference>
<sequence length="345" mass="38469">MKIFRLLSLLLVVLLASCLNKKKSADTGMPGNESRYVVLAYVTSWGVSTPETSCLTHINYAFGHVADDNKGIRIDNEPRLQMIVGLKKEKPSLKVLLSVGGWGSSRFSEMAANDSTRTAFAADCRRVIDKFGLDGIDIDWEYPGSGTAGISFSSADKENFTLLMRDVRQAVGKDKLLTIATAATGRYYDFRAIEPYVDYVNIMAYDMEEAPFHHAALHCSDMTEEWSCEKAVAGHIAGGFPVQRLVLGIPFYGHGTNEAPESLDYRHIISIDSLYSRWDSVAQVPYLVNSKGTVVVNYENAQSIELKCRFLHRQGMLGAMYWDYDSDDEMGTLRHAVYRGVMQLP</sequence>
<dbReference type="EMBL" id="AQHY01000040">
    <property type="protein sequence ID" value="EOA52474.1"/>
    <property type="molecule type" value="Genomic_DNA"/>
</dbReference>
<dbReference type="InterPro" id="IPR017853">
    <property type="entry name" value="GH"/>
</dbReference>
<dbReference type="PANTHER" id="PTHR11177">
    <property type="entry name" value="CHITINASE"/>
    <property type="match status" value="1"/>
</dbReference>
<dbReference type="STRING" id="1121098.HMPREF1534_03901"/>
<dbReference type="OrthoDB" id="9775889at2"/>
<protein>
    <recommendedName>
        <fullName evidence="2">chitinase</fullName>
        <ecNumber evidence="2">3.2.1.14</ecNumber>
    </recommendedName>
</protein>
<proteinExistence type="inferred from homology"/>
<dbReference type="Proteomes" id="UP000017831">
    <property type="component" value="Unassembled WGS sequence"/>
</dbReference>
<keyword evidence="7" id="KW-0732">Signal</keyword>
<reference evidence="9 10" key="1">
    <citation type="submission" date="2013-04" db="EMBL/GenBank/DDBJ databases">
        <title>The Genome Sequence of Bacteroides massiliensis DSM 17679.</title>
        <authorList>
            <consortium name="The Broad Institute Genomics Platform"/>
            <person name="Earl A."/>
            <person name="Ward D."/>
            <person name="Feldgarden M."/>
            <person name="Gevers D."/>
            <person name="Martens E."/>
            <person name="Fenner L."/>
            <person name="Roux V."/>
            <person name="Mallet M.N."/>
            <person name="Raoult D."/>
            <person name="Walker B."/>
            <person name="Young S."/>
            <person name="Zeng Q."/>
            <person name="Gargeya S."/>
            <person name="Fitzgerald M."/>
            <person name="Haas B."/>
            <person name="Abouelleil A."/>
            <person name="Allen A.W."/>
            <person name="Alvarado L."/>
            <person name="Arachchi H.M."/>
            <person name="Berlin A.M."/>
            <person name="Chapman S.B."/>
            <person name="Gainer-Dewar J."/>
            <person name="Goldberg J."/>
            <person name="Griggs A."/>
            <person name="Gujja S."/>
            <person name="Hansen M."/>
            <person name="Howarth C."/>
            <person name="Imamovic A."/>
            <person name="Ireland A."/>
            <person name="Larimer J."/>
            <person name="McCowan C."/>
            <person name="Murphy C."/>
            <person name="Pearson M."/>
            <person name="Poon T.W."/>
            <person name="Priest M."/>
            <person name="Roberts A."/>
            <person name="Saif S."/>
            <person name="Shea T."/>
            <person name="Sisk P."/>
            <person name="Sykes S."/>
            <person name="Wortman J."/>
            <person name="Nusbaum C."/>
            <person name="Birren B."/>
        </authorList>
    </citation>
    <scope>NUCLEOTIDE SEQUENCE [LARGE SCALE GENOMIC DNA]</scope>
    <source>
        <strain evidence="10">B84634 / Timone 84634 / DSM 17679 / JCM 13223</strain>
    </source>
</reference>
<keyword evidence="10" id="KW-1185">Reference proteome</keyword>
<evidence type="ECO:0000256" key="2">
    <source>
        <dbReference type="ARBA" id="ARBA00012729"/>
    </source>
</evidence>
<feature type="chain" id="PRO_5004676288" description="chitinase" evidence="7">
    <location>
        <begin position="26"/>
        <end position="345"/>
    </location>
</feature>
<comment type="catalytic activity">
    <reaction evidence="1">
        <text>Random endo-hydrolysis of N-acetyl-beta-D-glucosaminide (1-&gt;4)-beta-linkages in chitin and chitodextrins.</text>
        <dbReference type="EC" id="3.2.1.14"/>
    </reaction>
</comment>
<dbReference type="SMART" id="SM00636">
    <property type="entry name" value="Glyco_18"/>
    <property type="match status" value="1"/>
</dbReference>
<keyword evidence="4 5" id="KW-0326">Glycosidase</keyword>
<evidence type="ECO:0000313" key="10">
    <source>
        <dbReference type="Proteomes" id="UP000017831"/>
    </source>
</evidence>
<evidence type="ECO:0000256" key="6">
    <source>
        <dbReference type="RuleBase" id="RU004453"/>
    </source>
</evidence>
<evidence type="ECO:0000256" key="4">
    <source>
        <dbReference type="ARBA" id="ARBA00023295"/>
    </source>
</evidence>
<dbReference type="GO" id="GO:0008061">
    <property type="term" value="F:chitin binding"/>
    <property type="evidence" value="ECO:0007669"/>
    <property type="project" value="InterPro"/>
</dbReference>
<feature type="signal peptide" evidence="7">
    <location>
        <begin position="1"/>
        <end position="25"/>
    </location>
</feature>
<gene>
    <name evidence="9" type="ORF">HMPREF1534_03901</name>
</gene>
<feature type="domain" description="GH18" evidence="8">
    <location>
        <begin position="31"/>
        <end position="344"/>
    </location>
</feature>
<organism evidence="9 10">
    <name type="scientific">Phocaeicola massiliensis B84634 = Timone 84634 = DSM 17679 = JCM 13223</name>
    <dbReference type="NCBI Taxonomy" id="1121098"/>
    <lineage>
        <taxon>Bacteria</taxon>
        <taxon>Pseudomonadati</taxon>
        <taxon>Bacteroidota</taxon>
        <taxon>Bacteroidia</taxon>
        <taxon>Bacteroidales</taxon>
        <taxon>Bacteroidaceae</taxon>
        <taxon>Phocaeicola</taxon>
    </lineage>
</organism>
<keyword evidence="3 5" id="KW-0378">Hydrolase</keyword>
<dbReference type="InterPro" id="IPR011583">
    <property type="entry name" value="Chitinase_II/V-like_cat"/>
</dbReference>
<dbReference type="AlphaFoldDB" id="U6R7Y7"/>
<dbReference type="InterPro" id="IPR001223">
    <property type="entry name" value="Glyco_hydro18_cat"/>
</dbReference>
<dbReference type="GO" id="GO:0005975">
    <property type="term" value="P:carbohydrate metabolic process"/>
    <property type="evidence" value="ECO:0007669"/>
    <property type="project" value="InterPro"/>
</dbReference>
<dbReference type="Gene3D" id="3.20.20.80">
    <property type="entry name" value="Glycosidases"/>
    <property type="match status" value="1"/>
</dbReference>
<accession>U6R7Y7</accession>
<dbReference type="eggNOG" id="COG3325">
    <property type="taxonomic scope" value="Bacteria"/>
</dbReference>
<dbReference type="GeneID" id="60060233"/>
<dbReference type="GO" id="GO:0008843">
    <property type="term" value="F:endochitinase activity"/>
    <property type="evidence" value="ECO:0007669"/>
    <property type="project" value="UniProtKB-EC"/>
</dbReference>
<dbReference type="InterPro" id="IPR001579">
    <property type="entry name" value="Glyco_hydro_18_chit_AS"/>
</dbReference>
<dbReference type="PANTHER" id="PTHR11177:SF317">
    <property type="entry name" value="CHITINASE 12-RELATED"/>
    <property type="match status" value="1"/>
</dbReference>
<name>U6R7Y7_9BACT</name>
<dbReference type="Pfam" id="PF00704">
    <property type="entry name" value="Glyco_hydro_18"/>
    <property type="match status" value="1"/>
</dbReference>
<dbReference type="PROSITE" id="PS51257">
    <property type="entry name" value="PROKAR_LIPOPROTEIN"/>
    <property type="match status" value="1"/>
</dbReference>
<evidence type="ECO:0000259" key="8">
    <source>
        <dbReference type="PROSITE" id="PS51910"/>
    </source>
</evidence>
<dbReference type="PROSITE" id="PS51910">
    <property type="entry name" value="GH18_2"/>
    <property type="match status" value="1"/>
</dbReference>
<comment type="caution">
    <text evidence="9">The sequence shown here is derived from an EMBL/GenBank/DDBJ whole genome shotgun (WGS) entry which is preliminary data.</text>
</comment>
<evidence type="ECO:0000256" key="5">
    <source>
        <dbReference type="RuleBase" id="RU000489"/>
    </source>
</evidence>
<dbReference type="HOGENOM" id="CLU_002833_14_2_10"/>
<dbReference type="PROSITE" id="PS01095">
    <property type="entry name" value="GH18_1"/>
    <property type="match status" value="1"/>
</dbReference>
<evidence type="ECO:0000313" key="9">
    <source>
        <dbReference type="EMBL" id="EOA52474.1"/>
    </source>
</evidence>
<comment type="similarity">
    <text evidence="6">Belongs to the glycosyl hydrolase 18 family.</text>
</comment>
<dbReference type="PATRIC" id="fig|1121098.3.peg.3982"/>
<evidence type="ECO:0000256" key="1">
    <source>
        <dbReference type="ARBA" id="ARBA00000822"/>
    </source>
</evidence>
<evidence type="ECO:0000256" key="3">
    <source>
        <dbReference type="ARBA" id="ARBA00022801"/>
    </source>
</evidence>
<dbReference type="SUPFAM" id="SSF51445">
    <property type="entry name" value="(Trans)glycosidases"/>
    <property type="match status" value="1"/>
</dbReference>
<dbReference type="RefSeq" id="WP_005945427.1">
    <property type="nucleotide sequence ID" value="NZ_KB890319.1"/>
</dbReference>